<dbReference type="PROSITE" id="PS50157">
    <property type="entry name" value="ZINC_FINGER_C2H2_2"/>
    <property type="match status" value="2"/>
</dbReference>
<feature type="region of interest" description="Disordered" evidence="15">
    <location>
        <begin position="265"/>
        <end position="333"/>
    </location>
</feature>
<dbReference type="GO" id="GO:0005634">
    <property type="term" value="C:nucleus"/>
    <property type="evidence" value="ECO:0007669"/>
    <property type="project" value="UniProtKB-SubCell"/>
</dbReference>
<evidence type="ECO:0000256" key="5">
    <source>
        <dbReference type="ARBA" id="ARBA00022771"/>
    </source>
</evidence>
<dbReference type="PANTHER" id="PTHR47428:SF1">
    <property type="entry name" value="REGULATORY PROTEIN MIG1-RELATED"/>
    <property type="match status" value="1"/>
</dbReference>
<evidence type="ECO:0000256" key="4">
    <source>
        <dbReference type="ARBA" id="ARBA00022737"/>
    </source>
</evidence>
<keyword evidence="18" id="KW-1185">Reference proteome</keyword>
<evidence type="ECO:0000256" key="8">
    <source>
        <dbReference type="ARBA" id="ARBA00023125"/>
    </source>
</evidence>
<keyword evidence="6" id="KW-0862">Zinc</keyword>
<dbReference type="Gene3D" id="3.30.160.60">
    <property type="entry name" value="Classic Zinc Finger"/>
    <property type="match status" value="2"/>
</dbReference>
<protein>
    <recommendedName>
        <fullName evidence="13">Regulatory protein MIG1</fullName>
    </recommendedName>
</protein>
<evidence type="ECO:0000256" key="11">
    <source>
        <dbReference type="ARBA" id="ARBA00038023"/>
    </source>
</evidence>
<feature type="region of interest" description="Disordered" evidence="15">
    <location>
        <begin position="70"/>
        <end position="127"/>
    </location>
</feature>
<dbReference type="InterPro" id="IPR051007">
    <property type="entry name" value="creA/MIG_C2H2-ZnF"/>
</dbReference>
<evidence type="ECO:0000259" key="16">
    <source>
        <dbReference type="PROSITE" id="PS50157"/>
    </source>
</evidence>
<keyword evidence="5 14" id="KW-0863">Zinc-finger</keyword>
<dbReference type="STRING" id="590646.G3B3U4"/>
<dbReference type="InterPro" id="IPR013087">
    <property type="entry name" value="Znf_C2H2_type"/>
</dbReference>
<feature type="domain" description="C2H2-type" evidence="16">
    <location>
        <begin position="55"/>
        <end position="84"/>
    </location>
</feature>
<dbReference type="EMBL" id="GL996521">
    <property type="protein sequence ID" value="EGV63735.1"/>
    <property type="molecule type" value="Genomic_DNA"/>
</dbReference>
<dbReference type="eggNOG" id="KOG1721">
    <property type="taxonomic scope" value="Eukaryota"/>
</dbReference>
<keyword evidence="9" id="KW-0804">Transcription</keyword>
<sequence>MGHDDTSGVLAAHGASPNKRDPNSRPYKCPMCDKAFHRLEHQTRHIRTHTGEKPHSCNYPGCFKKFSRSDELTRHSRIHTNPNSRRNKNLSKKKGTGGGAGGTSHDFDTKTTPPASPPNGRADRGSSTTNIDILASAASQELNLLNSKSLPSLTDYFKTSNVSNSFSTNNLQYLSSLAVNQYHPKPKLNTLSSLKRMTPLEMPHASTGILKDTDLDYVKQRLKKSRPNSPTLSTKNFTLPNSPVLGLSSVTTPILSANNSSTNLHSYFQSHNTHGTRHHGVQQPPPAPAPAPVAQTSSYAGSANNEEDTTHLPSIRSLKLDLPKNMSINQASR</sequence>
<keyword evidence="7" id="KW-0805">Transcription regulation</keyword>
<evidence type="ECO:0000256" key="9">
    <source>
        <dbReference type="ARBA" id="ARBA00023163"/>
    </source>
</evidence>
<dbReference type="Pfam" id="PF00096">
    <property type="entry name" value="zf-C2H2"/>
    <property type="match status" value="2"/>
</dbReference>
<evidence type="ECO:0000256" key="10">
    <source>
        <dbReference type="ARBA" id="ARBA00023242"/>
    </source>
</evidence>
<evidence type="ECO:0000256" key="15">
    <source>
        <dbReference type="SAM" id="MobiDB-lite"/>
    </source>
</evidence>
<keyword evidence="10" id="KW-0539">Nucleus</keyword>
<organism evidence="18">
    <name type="scientific">Candida tenuis (strain ATCC 10573 / BCRC 21748 / CBS 615 / JCM 9827 / NBRC 10315 / NRRL Y-1498 / VKM Y-70)</name>
    <name type="common">Yeast</name>
    <name type="synonym">Yamadazyma tenuis</name>
    <dbReference type="NCBI Taxonomy" id="590646"/>
    <lineage>
        <taxon>Eukaryota</taxon>
        <taxon>Fungi</taxon>
        <taxon>Dikarya</taxon>
        <taxon>Ascomycota</taxon>
        <taxon>Saccharomycotina</taxon>
        <taxon>Pichiomycetes</taxon>
        <taxon>Debaryomycetaceae</taxon>
        <taxon>Yamadazyma</taxon>
    </lineage>
</organism>
<dbReference type="Proteomes" id="UP000000707">
    <property type="component" value="Unassembled WGS sequence"/>
</dbReference>
<accession>G3B3U4</accession>
<evidence type="ECO:0000256" key="12">
    <source>
        <dbReference type="ARBA" id="ARBA00056233"/>
    </source>
</evidence>
<feature type="compositionally biased region" description="Basic residues" evidence="15">
    <location>
        <begin position="85"/>
        <end position="95"/>
    </location>
</feature>
<dbReference type="GO" id="GO:0000433">
    <property type="term" value="P:carbon catabolite repression of transcription from RNA polymerase II promoter by glucose"/>
    <property type="evidence" value="ECO:0007669"/>
    <property type="project" value="TreeGrafter"/>
</dbReference>
<keyword evidence="4" id="KW-0677">Repeat</keyword>
<dbReference type="OrthoDB" id="654211at2759"/>
<dbReference type="FunFam" id="3.30.160.60:FF:000089">
    <property type="entry name" value="DNA-binding protein creA"/>
    <property type="match status" value="1"/>
</dbReference>
<comment type="subcellular location">
    <subcellularLocation>
        <location evidence="1">Nucleus</location>
    </subcellularLocation>
</comment>
<comment type="similarity">
    <text evidence="11">Belongs to the creA/MIG C2H2-type zinc-finger protein family.</text>
</comment>
<feature type="region of interest" description="Disordered" evidence="15">
    <location>
        <begin position="223"/>
        <end position="243"/>
    </location>
</feature>
<feature type="region of interest" description="Disordered" evidence="15">
    <location>
        <begin position="1"/>
        <end position="27"/>
    </location>
</feature>
<evidence type="ECO:0000313" key="17">
    <source>
        <dbReference type="EMBL" id="EGV63735.1"/>
    </source>
</evidence>
<keyword evidence="8" id="KW-0238">DNA-binding</keyword>
<evidence type="ECO:0000256" key="14">
    <source>
        <dbReference type="PROSITE-ProRule" id="PRU00042"/>
    </source>
</evidence>
<dbReference type="FunFam" id="3.30.160.60:FF:000152">
    <property type="entry name" value="DNA-binding protein creA"/>
    <property type="match status" value="1"/>
</dbReference>
<evidence type="ECO:0000256" key="1">
    <source>
        <dbReference type="ARBA" id="ARBA00004123"/>
    </source>
</evidence>
<reference evidence="17 18" key="1">
    <citation type="journal article" date="2011" name="Proc. Natl. Acad. Sci. U.S.A.">
        <title>Comparative genomics of xylose-fermenting fungi for enhanced biofuel production.</title>
        <authorList>
            <person name="Wohlbach D.J."/>
            <person name="Kuo A."/>
            <person name="Sato T.K."/>
            <person name="Potts K.M."/>
            <person name="Salamov A.A."/>
            <person name="LaButti K.M."/>
            <person name="Sun H."/>
            <person name="Clum A."/>
            <person name="Pangilinan J.L."/>
            <person name="Lindquist E.A."/>
            <person name="Lucas S."/>
            <person name="Lapidus A."/>
            <person name="Jin M."/>
            <person name="Gunawan C."/>
            <person name="Balan V."/>
            <person name="Dale B.E."/>
            <person name="Jeffries T.W."/>
            <person name="Zinkel R."/>
            <person name="Barry K.W."/>
            <person name="Grigoriev I.V."/>
            <person name="Gasch A.P."/>
        </authorList>
    </citation>
    <scope>NUCLEOTIDE SEQUENCE [LARGE SCALE GENOMIC DNA]</scope>
    <source>
        <strain evidence="18">ATCC 10573 / BCRC 21748 / CBS 615 / JCM 9827 / NBRC 10315 / NRRL Y-1498 / VKM Y-70</strain>
    </source>
</reference>
<comment type="function">
    <text evidence="12">Involved in glucose repression of glucose metabolism genes.</text>
</comment>
<dbReference type="InterPro" id="IPR036236">
    <property type="entry name" value="Znf_C2H2_sf"/>
</dbReference>
<dbReference type="GO" id="GO:0005737">
    <property type="term" value="C:cytoplasm"/>
    <property type="evidence" value="ECO:0007669"/>
    <property type="project" value="TreeGrafter"/>
</dbReference>
<dbReference type="GO" id="GO:0008270">
    <property type="term" value="F:zinc ion binding"/>
    <property type="evidence" value="ECO:0007669"/>
    <property type="project" value="UniProtKB-KW"/>
</dbReference>
<evidence type="ECO:0000313" key="18">
    <source>
        <dbReference type="Proteomes" id="UP000000707"/>
    </source>
</evidence>
<feature type="compositionally biased region" description="Polar residues" evidence="15">
    <location>
        <begin position="227"/>
        <end position="241"/>
    </location>
</feature>
<dbReference type="SMART" id="SM00355">
    <property type="entry name" value="ZnF_C2H2"/>
    <property type="match status" value="2"/>
</dbReference>
<dbReference type="HOGENOM" id="CLU_033549_0_0_1"/>
<keyword evidence="2" id="KW-0678">Repressor</keyword>
<evidence type="ECO:0000256" key="3">
    <source>
        <dbReference type="ARBA" id="ARBA00022723"/>
    </source>
</evidence>
<evidence type="ECO:0000256" key="2">
    <source>
        <dbReference type="ARBA" id="ARBA00022491"/>
    </source>
</evidence>
<evidence type="ECO:0000256" key="7">
    <source>
        <dbReference type="ARBA" id="ARBA00023015"/>
    </source>
</evidence>
<name>G3B3U4_CANTC</name>
<dbReference type="GO" id="GO:0000978">
    <property type="term" value="F:RNA polymerase II cis-regulatory region sequence-specific DNA binding"/>
    <property type="evidence" value="ECO:0007669"/>
    <property type="project" value="TreeGrafter"/>
</dbReference>
<dbReference type="AlphaFoldDB" id="G3B3U4"/>
<evidence type="ECO:0000256" key="13">
    <source>
        <dbReference type="ARBA" id="ARBA00068528"/>
    </source>
</evidence>
<feature type="domain" description="C2H2-type" evidence="16">
    <location>
        <begin position="27"/>
        <end position="54"/>
    </location>
</feature>
<dbReference type="PROSITE" id="PS00028">
    <property type="entry name" value="ZINC_FINGER_C2H2_1"/>
    <property type="match status" value="2"/>
</dbReference>
<keyword evidence="3" id="KW-0479">Metal-binding</keyword>
<proteinExistence type="inferred from homology"/>
<gene>
    <name evidence="17" type="ORF">CANTEDRAFT_121320</name>
</gene>
<evidence type="ECO:0000256" key="6">
    <source>
        <dbReference type="ARBA" id="ARBA00022833"/>
    </source>
</evidence>
<dbReference type="PANTHER" id="PTHR47428">
    <property type="entry name" value="REGULATORY PROTEIN MIG1-RELATED"/>
    <property type="match status" value="1"/>
</dbReference>
<dbReference type="SUPFAM" id="SSF57667">
    <property type="entry name" value="beta-beta-alpha zinc fingers"/>
    <property type="match status" value="1"/>
</dbReference>